<feature type="transmembrane region" description="Helical" evidence="1">
    <location>
        <begin position="182"/>
        <end position="202"/>
    </location>
</feature>
<dbReference type="RefSeq" id="WP_072408436.1">
    <property type="nucleotide sequence ID" value="NZ_FPKW01000004.1"/>
</dbReference>
<keyword evidence="3" id="KW-1185">Reference proteome</keyword>
<keyword evidence="1" id="KW-0472">Membrane</keyword>
<dbReference type="OrthoDB" id="327431at2"/>
<protein>
    <recommendedName>
        <fullName evidence="4">LexA-binding, inner membrane-associated hydrolase</fullName>
    </recommendedName>
</protein>
<feature type="transmembrane region" description="Helical" evidence="1">
    <location>
        <begin position="153"/>
        <end position="170"/>
    </location>
</feature>
<gene>
    <name evidence="2" type="ORF">SAMN05216324_1042</name>
</gene>
<dbReference type="EMBL" id="FPKW01000004">
    <property type="protein sequence ID" value="SFZ92816.1"/>
    <property type="molecule type" value="Genomic_DNA"/>
</dbReference>
<reference evidence="3" key="1">
    <citation type="submission" date="2016-10" db="EMBL/GenBank/DDBJ databases">
        <authorList>
            <person name="Varghese N."/>
            <person name="Submissions S."/>
        </authorList>
    </citation>
    <scope>NUCLEOTIDE SEQUENCE [LARGE SCALE GENOMIC DNA]</scope>
    <source>
        <strain evidence="3">SUR2</strain>
    </source>
</reference>
<feature type="transmembrane region" description="Helical" evidence="1">
    <location>
        <begin position="23"/>
        <end position="44"/>
    </location>
</feature>
<evidence type="ECO:0000313" key="2">
    <source>
        <dbReference type="EMBL" id="SFZ92816.1"/>
    </source>
</evidence>
<feature type="transmembrane region" description="Helical" evidence="1">
    <location>
        <begin position="88"/>
        <end position="106"/>
    </location>
</feature>
<dbReference type="Proteomes" id="UP000182034">
    <property type="component" value="Unassembled WGS sequence"/>
</dbReference>
<organism evidence="2 3">
    <name type="scientific">Chryseobacterium limigenitum</name>
    <dbReference type="NCBI Taxonomy" id="1612149"/>
    <lineage>
        <taxon>Bacteria</taxon>
        <taxon>Pseudomonadati</taxon>
        <taxon>Bacteroidota</taxon>
        <taxon>Flavobacteriia</taxon>
        <taxon>Flavobacteriales</taxon>
        <taxon>Weeksellaceae</taxon>
        <taxon>Chryseobacterium group</taxon>
        <taxon>Chryseobacterium</taxon>
    </lineage>
</organism>
<keyword evidence="1" id="KW-0812">Transmembrane</keyword>
<evidence type="ECO:0000313" key="3">
    <source>
        <dbReference type="Proteomes" id="UP000182034"/>
    </source>
</evidence>
<feature type="transmembrane region" description="Helical" evidence="1">
    <location>
        <begin position="126"/>
        <end position="148"/>
    </location>
</feature>
<sequence length="212" mass="24699">MYAINHAATALLIKKKQPTAPMFLLLVSVQLMEIFWVIFNYFGWEHFSVLNGKMHLDFLPYSHSLFSGVAVALISFAIINWGYNNRKLAIAFSIGVLSHVIIDMVFHEKDIRLSPFSDKPVWGLGIIDYPLLNFVLELMYGIFCWWYFKGSKALLIVILVFNITDLPMMLGHGDALKSFEKYPFILPSFILFQILITWYFVWRYSRKLKGRL</sequence>
<dbReference type="AlphaFoldDB" id="A0A1K2IKS1"/>
<evidence type="ECO:0000256" key="1">
    <source>
        <dbReference type="SAM" id="Phobius"/>
    </source>
</evidence>
<name>A0A1K2IKS1_9FLAO</name>
<feature type="transmembrane region" description="Helical" evidence="1">
    <location>
        <begin position="64"/>
        <end position="81"/>
    </location>
</feature>
<evidence type="ECO:0008006" key="4">
    <source>
        <dbReference type="Google" id="ProtNLM"/>
    </source>
</evidence>
<proteinExistence type="predicted"/>
<accession>A0A1K2IKS1</accession>
<keyword evidence="1" id="KW-1133">Transmembrane helix</keyword>